<evidence type="ECO:0000256" key="4">
    <source>
        <dbReference type="PROSITE-ProRule" id="PRU00175"/>
    </source>
</evidence>
<keyword evidence="2 4" id="KW-0863">Zinc-finger</keyword>
<gene>
    <name evidence="7" type="primary">ATL52</name>
    <name evidence="7" type="ORF">EHP00_227</name>
</gene>
<feature type="transmembrane region" description="Helical" evidence="5">
    <location>
        <begin position="56"/>
        <end position="77"/>
    </location>
</feature>
<keyword evidence="5" id="KW-1133">Transmembrane helix</keyword>
<dbReference type="InterPro" id="IPR001841">
    <property type="entry name" value="Znf_RING"/>
</dbReference>
<keyword evidence="5" id="KW-0812">Transmembrane</keyword>
<dbReference type="GO" id="GO:0008270">
    <property type="term" value="F:zinc ion binding"/>
    <property type="evidence" value="ECO:0007669"/>
    <property type="project" value="UniProtKB-KW"/>
</dbReference>
<evidence type="ECO:0000256" key="1">
    <source>
        <dbReference type="ARBA" id="ARBA00022723"/>
    </source>
</evidence>
<dbReference type="GO" id="GO:0061630">
    <property type="term" value="F:ubiquitin protein ligase activity"/>
    <property type="evidence" value="ECO:0007669"/>
    <property type="project" value="TreeGrafter"/>
</dbReference>
<dbReference type="PANTHER" id="PTHR45931:SF3">
    <property type="entry name" value="RING ZINC FINGER-CONTAINING PROTEIN"/>
    <property type="match status" value="1"/>
</dbReference>
<keyword evidence="1" id="KW-0479">Metal-binding</keyword>
<dbReference type="AlphaFoldDB" id="A0A1W0E6K5"/>
<feature type="domain" description="RING-type" evidence="6">
    <location>
        <begin position="187"/>
        <end position="228"/>
    </location>
</feature>
<dbReference type="GO" id="GO:0005634">
    <property type="term" value="C:nucleus"/>
    <property type="evidence" value="ECO:0007669"/>
    <property type="project" value="TreeGrafter"/>
</dbReference>
<dbReference type="PROSITE" id="PS50089">
    <property type="entry name" value="ZF_RING_2"/>
    <property type="match status" value="1"/>
</dbReference>
<accession>A0A1W0E6K5</accession>
<dbReference type="Proteomes" id="UP000192758">
    <property type="component" value="Unassembled WGS sequence"/>
</dbReference>
<evidence type="ECO:0000313" key="8">
    <source>
        <dbReference type="Proteomes" id="UP000192758"/>
    </source>
</evidence>
<organism evidence="7 8">
    <name type="scientific">Ecytonucleospora hepatopenaei</name>
    <dbReference type="NCBI Taxonomy" id="646526"/>
    <lineage>
        <taxon>Eukaryota</taxon>
        <taxon>Fungi</taxon>
        <taxon>Fungi incertae sedis</taxon>
        <taxon>Microsporidia</taxon>
        <taxon>Enterocytozoonidae</taxon>
        <taxon>Ecytonucleospora</taxon>
    </lineage>
</organism>
<dbReference type="PANTHER" id="PTHR45931">
    <property type="entry name" value="SI:CH211-59O9.10"/>
    <property type="match status" value="1"/>
</dbReference>
<sequence length="244" mass="28519">MLSLIQNIIEKPEIKRQVDEFYTSYRFFILQALYYLSLCAYTLFRCIKITNYGANGYLLTFFVILIGVTLFKLLLIYKKQSMAVFPSLFQFLFFPESEQKLLFLVFVVNPLFYLVLIKTLRGSTHFYVDIFVNLFFETIGLYILPTVFEITILIFLMIILSTADVVAKKLTVTKELEKTLNDDGVDCLICKCEFEKNEILTILKCKHKFHDDCITTWFKVNNACPLCKQTLLQKGSLRQIVAKY</sequence>
<proteinExistence type="predicted"/>
<dbReference type="InterPro" id="IPR051834">
    <property type="entry name" value="RING_finger_E3_ligase"/>
</dbReference>
<dbReference type="SUPFAM" id="SSF57850">
    <property type="entry name" value="RING/U-box"/>
    <property type="match status" value="1"/>
</dbReference>
<dbReference type="InterPro" id="IPR013083">
    <property type="entry name" value="Znf_RING/FYVE/PHD"/>
</dbReference>
<name>A0A1W0E6K5_9MICR</name>
<dbReference type="Pfam" id="PF13639">
    <property type="entry name" value="zf-RING_2"/>
    <property type="match status" value="1"/>
</dbReference>
<dbReference type="VEuPathDB" id="MicrosporidiaDB:EHP00_227"/>
<feature type="transmembrane region" description="Helical" evidence="5">
    <location>
        <begin position="25"/>
        <end position="44"/>
    </location>
</feature>
<dbReference type="GO" id="GO:0006511">
    <property type="term" value="P:ubiquitin-dependent protein catabolic process"/>
    <property type="evidence" value="ECO:0007669"/>
    <property type="project" value="TreeGrafter"/>
</dbReference>
<evidence type="ECO:0000256" key="2">
    <source>
        <dbReference type="ARBA" id="ARBA00022771"/>
    </source>
</evidence>
<protein>
    <submittedName>
        <fullName evidence="7">ATL52</fullName>
    </submittedName>
</protein>
<keyword evidence="8" id="KW-1185">Reference proteome</keyword>
<evidence type="ECO:0000256" key="3">
    <source>
        <dbReference type="ARBA" id="ARBA00022833"/>
    </source>
</evidence>
<reference evidence="7 8" key="1">
    <citation type="journal article" date="2017" name="Environ. Microbiol.">
        <title>Decay of the glycolytic pathway and adaptation to intranuclear parasitism within Enterocytozoonidae microsporidia.</title>
        <authorList>
            <person name="Wiredu Boakye D."/>
            <person name="Jaroenlak P."/>
            <person name="Prachumwat A."/>
            <person name="Williams T.A."/>
            <person name="Bateman K.S."/>
            <person name="Itsathitphaisarn O."/>
            <person name="Sritunyalucksana K."/>
            <person name="Paszkiewicz K.H."/>
            <person name="Moore K.A."/>
            <person name="Stentiford G.D."/>
            <person name="Williams B.A."/>
        </authorList>
    </citation>
    <scope>NUCLEOTIDE SEQUENCE [LARGE SCALE GENOMIC DNA]</scope>
    <source>
        <strain evidence="7 8">TH1</strain>
    </source>
</reference>
<evidence type="ECO:0000313" key="7">
    <source>
        <dbReference type="EMBL" id="OQS54873.1"/>
    </source>
</evidence>
<dbReference type="EMBL" id="MNPJ01000016">
    <property type="protein sequence ID" value="OQS54873.1"/>
    <property type="molecule type" value="Genomic_DNA"/>
</dbReference>
<keyword evidence="3" id="KW-0862">Zinc</keyword>
<evidence type="ECO:0000259" key="6">
    <source>
        <dbReference type="PROSITE" id="PS50089"/>
    </source>
</evidence>
<dbReference type="SMART" id="SM00184">
    <property type="entry name" value="RING"/>
    <property type="match status" value="1"/>
</dbReference>
<comment type="caution">
    <text evidence="7">The sequence shown here is derived from an EMBL/GenBank/DDBJ whole genome shotgun (WGS) entry which is preliminary data.</text>
</comment>
<dbReference type="Gene3D" id="3.30.40.10">
    <property type="entry name" value="Zinc/RING finger domain, C3HC4 (zinc finger)"/>
    <property type="match status" value="1"/>
</dbReference>
<evidence type="ECO:0000256" key="5">
    <source>
        <dbReference type="SAM" id="Phobius"/>
    </source>
</evidence>
<dbReference type="STRING" id="646526.A0A1W0E6K5"/>
<keyword evidence="5" id="KW-0472">Membrane</keyword>
<dbReference type="OrthoDB" id="8062037at2759"/>
<feature type="transmembrane region" description="Helical" evidence="5">
    <location>
        <begin position="101"/>
        <end position="119"/>
    </location>
</feature>